<dbReference type="Proteomes" id="UP000575083">
    <property type="component" value="Unassembled WGS sequence"/>
</dbReference>
<keyword evidence="3" id="KW-1185">Reference proteome</keyword>
<organism evidence="2 3">
    <name type="scientific">Acidovorax soli</name>
    <dbReference type="NCBI Taxonomy" id="592050"/>
    <lineage>
        <taxon>Bacteria</taxon>
        <taxon>Pseudomonadati</taxon>
        <taxon>Pseudomonadota</taxon>
        <taxon>Betaproteobacteria</taxon>
        <taxon>Burkholderiales</taxon>
        <taxon>Comamonadaceae</taxon>
        <taxon>Acidovorax</taxon>
    </lineage>
</organism>
<dbReference type="AlphaFoldDB" id="A0A7X0PLV8"/>
<evidence type="ECO:0000313" key="3">
    <source>
        <dbReference type="Proteomes" id="UP000575083"/>
    </source>
</evidence>
<proteinExistence type="predicted"/>
<reference evidence="2 3" key="1">
    <citation type="submission" date="2020-08" db="EMBL/GenBank/DDBJ databases">
        <title>Functional genomics of gut bacteria from endangered species of beetles.</title>
        <authorList>
            <person name="Carlos-Shanley C."/>
        </authorList>
    </citation>
    <scope>NUCLEOTIDE SEQUENCE [LARGE SCALE GENOMIC DNA]</scope>
    <source>
        <strain evidence="2 3">S00198</strain>
    </source>
</reference>
<accession>A0A7X0PLV8</accession>
<gene>
    <name evidence="2" type="ORF">HNP48_006537</name>
</gene>
<protein>
    <submittedName>
        <fullName evidence="2">Uncharacterized protein</fullName>
    </submittedName>
</protein>
<name>A0A7X0PLV8_9BURK</name>
<evidence type="ECO:0000313" key="2">
    <source>
        <dbReference type="EMBL" id="MBB6563811.1"/>
    </source>
</evidence>
<dbReference type="RefSeq" id="WP_184865206.1">
    <property type="nucleotide sequence ID" value="NZ_JACHLK010000023.1"/>
</dbReference>
<keyword evidence="1" id="KW-0472">Membrane</keyword>
<feature type="transmembrane region" description="Helical" evidence="1">
    <location>
        <begin position="59"/>
        <end position="79"/>
    </location>
</feature>
<sequence>MSGRINPKAVVLGSLLLLALSIVAGVLLVSLQGVLMAMEGQSEEQIVQALADLADDDGYLVWSMVLGSLASVLAGHVAARIAGAAYPYFNGLAVGVVGTLVGFAFWSELPLWFNLAGIFVTPACCVLGAHLAVLRANGAVGRMG</sequence>
<keyword evidence="1" id="KW-0812">Transmembrane</keyword>
<comment type="caution">
    <text evidence="2">The sequence shown here is derived from an EMBL/GenBank/DDBJ whole genome shotgun (WGS) entry which is preliminary data.</text>
</comment>
<keyword evidence="1" id="KW-1133">Transmembrane helix</keyword>
<evidence type="ECO:0000256" key="1">
    <source>
        <dbReference type="SAM" id="Phobius"/>
    </source>
</evidence>
<feature type="transmembrane region" description="Helical" evidence="1">
    <location>
        <begin position="86"/>
        <end position="106"/>
    </location>
</feature>
<dbReference type="EMBL" id="JACHLK010000023">
    <property type="protein sequence ID" value="MBB6563811.1"/>
    <property type="molecule type" value="Genomic_DNA"/>
</dbReference>
<feature type="transmembrane region" description="Helical" evidence="1">
    <location>
        <begin position="112"/>
        <end position="134"/>
    </location>
</feature>